<dbReference type="GO" id="GO:0052621">
    <property type="term" value="F:diguanylate cyclase activity"/>
    <property type="evidence" value="ECO:0007669"/>
    <property type="project" value="UniProtKB-EC"/>
</dbReference>
<dbReference type="InterPro" id="IPR029016">
    <property type="entry name" value="GAF-like_dom_sf"/>
</dbReference>
<dbReference type="SMART" id="SM00267">
    <property type="entry name" value="GGDEF"/>
    <property type="match status" value="1"/>
</dbReference>
<dbReference type="Gene3D" id="3.30.70.270">
    <property type="match status" value="1"/>
</dbReference>
<dbReference type="Pfam" id="PF00990">
    <property type="entry name" value="GGDEF"/>
    <property type="match status" value="1"/>
</dbReference>
<dbReference type="EMBL" id="CP011125">
    <property type="protein sequence ID" value="AKF06020.1"/>
    <property type="molecule type" value="Genomic_DNA"/>
</dbReference>
<dbReference type="SMART" id="SM00065">
    <property type="entry name" value="GAF"/>
    <property type="match status" value="1"/>
</dbReference>
<dbReference type="FunFam" id="3.30.70.270:FF:000001">
    <property type="entry name" value="Diguanylate cyclase domain protein"/>
    <property type="match status" value="1"/>
</dbReference>
<evidence type="ECO:0000259" key="2">
    <source>
        <dbReference type="PROSITE" id="PS50887"/>
    </source>
</evidence>
<dbReference type="SUPFAM" id="SSF55781">
    <property type="entry name" value="GAF domain-like"/>
    <property type="match status" value="1"/>
</dbReference>
<organism evidence="3 4">
    <name type="scientific">Sandaracinus amylolyticus</name>
    <dbReference type="NCBI Taxonomy" id="927083"/>
    <lineage>
        <taxon>Bacteria</taxon>
        <taxon>Pseudomonadati</taxon>
        <taxon>Myxococcota</taxon>
        <taxon>Polyangia</taxon>
        <taxon>Polyangiales</taxon>
        <taxon>Sandaracinaceae</taxon>
        <taxon>Sandaracinus</taxon>
    </lineage>
</organism>
<dbReference type="GO" id="GO:0005886">
    <property type="term" value="C:plasma membrane"/>
    <property type="evidence" value="ECO:0007669"/>
    <property type="project" value="TreeGrafter"/>
</dbReference>
<dbReference type="InterPro" id="IPR000160">
    <property type="entry name" value="GGDEF_dom"/>
</dbReference>
<dbReference type="Proteomes" id="UP000034883">
    <property type="component" value="Chromosome"/>
</dbReference>
<sequence>MLGGGQDALHVLLDLTRRLAEPIELEAQLQATTDAALAILPGDHASLRLFDEGKSELLSSARSGTGVTQPPATFRRGQGVVGAVAESGRSTLVPDALEDPRFVAYPTQGFEVRAVIAVPLVAGGEVIGVLSVSSARTGAFGPEDRDLAQLIANCAVPAIEKSRLGRLAITDWLTRAYNHRYLAPRLEEEVERARRHAEPLSLALLDLDHFKRVNDAHGHDAGDAVLRAFVDRVRAEVRRHDVVVRRGGEEFVLIMPETGAADAFLVAERVRARVSGGPIALGEGRETTITVSIGIATWRGERAQALEQRADAALYRAKGEGRDRVIVDLG</sequence>
<dbReference type="InterPro" id="IPR043128">
    <property type="entry name" value="Rev_trsase/Diguanyl_cyclase"/>
</dbReference>
<dbReference type="PANTHER" id="PTHR45138">
    <property type="entry name" value="REGULATORY COMPONENTS OF SENSORY TRANSDUCTION SYSTEM"/>
    <property type="match status" value="1"/>
</dbReference>
<gene>
    <name evidence="3" type="ORF">DB32_003169</name>
</gene>
<dbReference type="InterPro" id="IPR050469">
    <property type="entry name" value="Diguanylate_Cyclase"/>
</dbReference>
<reference evidence="3 4" key="1">
    <citation type="submission" date="2015-03" db="EMBL/GenBank/DDBJ databases">
        <title>Genome assembly of Sandaracinus amylolyticus DSM 53668.</title>
        <authorList>
            <person name="Sharma G."/>
            <person name="Subramanian S."/>
        </authorList>
    </citation>
    <scope>NUCLEOTIDE SEQUENCE [LARGE SCALE GENOMIC DNA]</scope>
    <source>
        <strain evidence="3 4">DSM 53668</strain>
    </source>
</reference>
<protein>
    <recommendedName>
        <fullName evidence="1">diguanylate cyclase</fullName>
        <ecNumber evidence="1">2.7.7.65</ecNumber>
    </recommendedName>
</protein>
<name>A0A0F6YJE9_9BACT</name>
<dbReference type="Gene3D" id="3.30.450.40">
    <property type="match status" value="1"/>
</dbReference>
<dbReference type="PANTHER" id="PTHR45138:SF24">
    <property type="entry name" value="DIGUANYLATE CYCLASE DGCC-RELATED"/>
    <property type="match status" value="1"/>
</dbReference>
<dbReference type="OrthoDB" id="9759607at2"/>
<dbReference type="NCBIfam" id="TIGR00254">
    <property type="entry name" value="GGDEF"/>
    <property type="match status" value="1"/>
</dbReference>
<keyword evidence="4" id="KW-1185">Reference proteome</keyword>
<dbReference type="GO" id="GO:1902201">
    <property type="term" value="P:negative regulation of bacterial-type flagellum-dependent cell motility"/>
    <property type="evidence" value="ECO:0007669"/>
    <property type="project" value="TreeGrafter"/>
</dbReference>
<dbReference type="SUPFAM" id="SSF55073">
    <property type="entry name" value="Nucleotide cyclase"/>
    <property type="match status" value="1"/>
</dbReference>
<feature type="domain" description="GGDEF" evidence="2">
    <location>
        <begin position="198"/>
        <end position="330"/>
    </location>
</feature>
<dbReference type="KEGG" id="samy:DB32_003169"/>
<dbReference type="InterPro" id="IPR029787">
    <property type="entry name" value="Nucleotide_cyclase"/>
</dbReference>
<dbReference type="AlphaFoldDB" id="A0A0F6YJE9"/>
<dbReference type="STRING" id="927083.DB32_003169"/>
<evidence type="ECO:0000256" key="1">
    <source>
        <dbReference type="ARBA" id="ARBA00012528"/>
    </source>
</evidence>
<dbReference type="PROSITE" id="PS50887">
    <property type="entry name" value="GGDEF"/>
    <property type="match status" value="1"/>
</dbReference>
<dbReference type="EC" id="2.7.7.65" evidence="1"/>
<dbReference type="InterPro" id="IPR003018">
    <property type="entry name" value="GAF"/>
</dbReference>
<accession>A0A0F6YJE9</accession>
<proteinExistence type="predicted"/>
<dbReference type="CDD" id="cd01949">
    <property type="entry name" value="GGDEF"/>
    <property type="match status" value="1"/>
</dbReference>
<dbReference type="RefSeq" id="WP_053233234.1">
    <property type="nucleotide sequence ID" value="NZ_CP011125.1"/>
</dbReference>
<evidence type="ECO:0000313" key="4">
    <source>
        <dbReference type="Proteomes" id="UP000034883"/>
    </source>
</evidence>
<evidence type="ECO:0000313" key="3">
    <source>
        <dbReference type="EMBL" id="AKF06020.1"/>
    </source>
</evidence>
<dbReference type="GO" id="GO:0043709">
    <property type="term" value="P:cell adhesion involved in single-species biofilm formation"/>
    <property type="evidence" value="ECO:0007669"/>
    <property type="project" value="TreeGrafter"/>
</dbReference>
<dbReference type="Pfam" id="PF13185">
    <property type="entry name" value="GAF_2"/>
    <property type="match status" value="1"/>
</dbReference>